<name>A0A0L0H602_SPIPD</name>
<feature type="domain" description="SEC7" evidence="3">
    <location>
        <begin position="580"/>
        <end position="768"/>
    </location>
</feature>
<dbReference type="InterPro" id="IPR035999">
    <property type="entry name" value="Sec7_dom_sf"/>
</dbReference>
<dbReference type="Gene3D" id="2.30.29.30">
    <property type="entry name" value="Pleckstrin-homology domain (PH domain)/Phosphotyrosine-binding domain (PTB)"/>
    <property type="match status" value="1"/>
</dbReference>
<dbReference type="InterPro" id="IPR000904">
    <property type="entry name" value="Sec7_dom"/>
</dbReference>
<dbReference type="InParanoid" id="A0A0L0H602"/>
<dbReference type="SUPFAM" id="SSF50729">
    <property type="entry name" value="PH domain-like"/>
    <property type="match status" value="1"/>
</dbReference>
<sequence>MADDHLLGNRQRAAAIGFLRRRGTERVLERGNVSNQGANKDREVESSYTSENGIVGPAPSAEVGEPIFYSELEEIPAEQPTLASSSQQVYVPPAPTATPSPYNGVLSLERISVMLRRKEDELRLQKEAEEMNETTFERKLRVLEEQRQRMRGDAEEADRLAQRTLAIGFLGNNRRVGSPREELERRPTSRAEAAVTHMDEDHVRDWSVSPIRRSRTTLGRKRNLHRRHSSVDTILGEEVRDILEGEIFSEPELVEADVSIGDGTNTEGPGSLRSDPDFFEPLKGEKDQLRSGRFSPSPFGTSVPMHVDPAMPMPNFPVRSSSRSRMLAPPKMERAITIPGPLSPQSPLSPHSPRVRPAQMPNSLLGLRGRLPTSVFPQDPEDVEYDENWSDTGANERNRGQDNEIEQTPTQNGQGMVSPPMSPSRPLRQRSESEVAVDAAQECVEEFPLRRADVSYGPPPQGSAIQAPSNGPSGRQHRVDFAESSAEIRASPPPVTGIMQSRKFLHQGRAWQVITTSTVKDRYLFLFSDVLIIAKQLKVDQDDPKQSIYQVKSIMPLRNAQLVLKDERWQYSPRAPSPAVQSAIRKFTTNPIKAIAYLIAKRAFPCTPDAIAHFLHVTWGLSRKQLGRFLGIPEHHDILQGFLSFFPFKNQRLDESLRLFLSSIRLPGEGAVIDAILDTFAKRWYHCNKDAVDYDAHVTLKLVFAIMELNADLHNPYADENNSTTMREFVDRFRTGVRADAVAAGSGVYSSGVPSDVLGEIYESVRREKLEMAELDGDLMVKEKISVEVDTDYLQSRTPALQDTFARDRRVAQDNEFTPPPFPSRLTLKHTSPPILVRIPYPDAHLRIHLHGQDLQFDPPVLEFVRSNVAVFYMRGSGLGRKLVFFTKRGSSAKRYATPQTRQVTIEPAFLRHSFQITFHSHLDGIAGDNYQPPSSAPSKKKYLFAVSDQPTREQWVASFSAGGIVPNAPAPRRAPTSYSRRRTNSSSSSTSTSSSEEMEAIQEQVAIRVLKDYVLPVDGSPMSAEGIVDAVLRNARIPLALGFLKNQGW</sequence>
<dbReference type="CDD" id="cd00171">
    <property type="entry name" value="Sec7"/>
    <property type="match status" value="1"/>
</dbReference>
<feature type="region of interest" description="Disordered" evidence="2">
    <location>
        <begin position="261"/>
        <end position="296"/>
    </location>
</feature>
<dbReference type="SMART" id="SM00222">
    <property type="entry name" value="Sec7"/>
    <property type="match status" value="1"/>
</dbReference>
<dbReference type="EMBL" id="KQ257471">
    <property type="protein sequence ID" value="KNC96133.1"/>
    <property type="molecule type" value="Genomic_DNA"/>
</dbReference>
<organism evidence="4 5">
    <name type="scientific">Spizellomyces punctatus (strain DAOM BR117)</name>
    <dbReference type="NCBI Taxonomy" id="645134"/>
    <lineage>
        <taxon>Eukaryota</taxon>
        <taxon>Fungi</taxon>
        <taxon>Fungi incertae sedis</taxon>
        <taxon>Chytridiomycota</taxon>
        <taxon>Chytridiomycota incertae sedis</taxon>
        <taxon>Chytridiomycetes</taxon>
        <taxon>Spizellomycetales</taxon>
        <taxon>Spizellomycetaceae</taxon>
        <taxon>Spizellomyces</taxon>
    </lineage>
</organism>
<evidence type="ECO:0000256" key="1">
    <source>
        <dbReference type="SAM" id="Coils"/>
    </source>
</evidence>
<dbReference type="PANTHER" id="PTHR10663">
    <property type="entry name" value="GUANYL-NUCLEOTIDE EXCHANGE FACTOR"/>
    <property type="match status" value="1"/>
</dbReference>
<evidence type="ECO:0000313" key="4">
    <source>
        <dbReference type="EMBL" id="KNC96133.1"/>
    </source>
</evidence>
<feature type="region of interest" description="Disordered" evidence="2">
    <location>
        <begin position="967"/>
        <end position="999"/>
    </location>
</feature>
<dbReference type="Proteomes" id="UP000053201">
    <property type="component" value="Unassembled WGS sequence"/>
</dbReference>
<dbReference type="Gene3D" id="1.10.220.20">
    <property type="match status" value="1"/>
</dbReference>
<feature type="compositionally biased region" description="Basic and acidic residues" evidence="2">
    <location>
        <begin position="178"/>
        <end position="189"/>
    </location>
</feature>
<proteinExistence type="predicted"/>
<keyword evidence="5" id="KW-1185">Reference proteome</keyword>
<dbReference type="GeneID" id="27691679"/>
<feature type="region of interest" description="Disordered" evidence="2">
    <location>
        <begin position="30"/>
        <end position="59"/>
    </location>
</feature>
<gene>
    <name evidence="4" type="ORF">SPPG_08520</name>
</gene>
<dbReference type="OrthoDB" id="430364at2759"/>
<reference evidence="4 5" key="1">
    <citation type="submission" date="2009-08" db="EMBL/GenBank/DDBJ databases">
        <title>The Genome Sequence of Spizellomyces punctatus strain DAOM BR117.</title>
        <authorList>
            <consortium name="The Broad Institute Genome Sequencing Platform"/>
            <person name="Russ C."/>
            <person name="Cuomo C."/>
            <person name="Shea T."/>
            <person name="Young S.K."/>
            <person name="Zeng Q."/>
            <person name="Koehrsen M."/>
            <person name="Haas B."/>
            <person name="Borodovsky M."/>
            <person name="Guigo R."/>
            <person name="Alvarado L."/>
            <person name="Berlin A."/>
            <person name="Bochicchio J."/>
            <person name="Borenstein D."/>
            <person name="Chapman S."/>
            <person name="Chen Z."/>
            <person name="Engels R."/>
            <person name="Freedman E."/>
            <person name="Gellesch M."/>
            <person name="Goldberg J."/>
            <person name="Griggs A."/>
            <person name="Gujja S."/>
            <person name="Heiman D."/>
            <person name="Hepburn T."/>
            <person name="Howarth C."/>
            <person name="Jen D."/>
            <person name="Larson L."/>
            <person name="Lewis B."/>
            <person name="Mehta T."/>
            <person name="Park D."/>
            <person name="Pearson M."/>
            <person name="Roberts A."/>
            <person name="Saif S."/>
            <person name="Shenoy N."/>
            <person name="Sisk P."/>
            <person name="Stolte C."/>
            <person name="Sykes S."/>
            <person name="Thomson T."/>
            <person name="Walk T."/>
            <person name="White J."/>
            <person name="Yandava C."/>
            <person name="Burger G."/>
            <person name="Gray M.W."/>
            <person name="Holland P.W.H."/>
            <person name="King N."/>
            <person name="Lang F.B.F."/>
            <person name="Roger A.J."/>
            <person name="Ruiz-Trillo I."/>
            <person name="Lander E."/>
            <person name="Nusbaum C."/>
        </authorList>
    </citation>
    <scope>NUCLEOTIDE SEQUENCE [LARGE SCALE GENOMIC DNA]</scope>
    <source>
        <strain evidence="4 5">DAOM BR117</strain>
    </source>
</reference>
<protein>
    <recommendedName>
        <fullName evidence="3">SEC7 domain-containing protein</fullName>
    </recommendedName>
</protein>
<keyword evidence="1" id="KW-0175">Coiled coil</keyword>
<dbReference type="GO" id="GO:0005085">
    <property type="term" value="F:guanyl-nucleotide exchange factor activity"/>
    <property type="evidence" value="ECO:0007669"/>
    <property type="project" value="InterPro"/>
</dbReference>
<dbReference type="eggNOG" id="KOG0930">
    <property type="taxonomic scope" value="Eukaryota"/>
</dbReference>
<dbReference type="InterPro" id="IPR011993">
    <property type="entry name" value="PH-like_dom_sf"/>
</dbReference>
<dbReference type="PROSITE" id="PS50190">
    <property type="entry name" value="SEC7"/>
    <property type="match status" value="1"/>
</dbReference>
<dbReference type="InterPro" id="IPR023394">
    <property type="entry name" value="Sec7_C_sf"/>
</dbReference>
<evidence type="ECO:0000256" key="2">
    <source>
        <dbReference type="SAM" id="MobiDB-lite"/>
    </source>
</evidence>
<dbReference type="AlphaFoldDB" id="A0A0L0H602"/>
<dbReference type="RefSeq" id="XP_016604173.1">
    <property type="nucleotide sequence ID" value="XM_016756672.1"/>
</dbReference>
<dbReference type="VEuPathDB" id="FungiDB:SPPG_08520"/>
<feature type="compositionally biased region" description="Low complexity" evidence="2">
    <location>
        <begin position="339"/>
        <end position="352"/>
    </location>
</feature>
<dbReference type="PANTHER" id="PTHR10663:SF402">
    <property type="entry name" value="MIP16918P"/>
    <property type="match status" value="1"/>
</dbReference>
<evidence type="ECO:0000259" key="3">
    <source>
        <dbReference type="PROSITE" id="PS50190"/>
    </source>
</evidence>
<feature type="region of interest" description="Disordered" evidence="2">
    <location>
        <begin position="452"/>
        <end position="477"/>
    </location>
</feature>
<evidence type="ECO:0000313" key="5">
    <source>
        <dbReference type="Proteomes" id="UP000053201"/>
    </source>
</evidence>
<dbReference type="SUPFAM" id="SSF48425">
    <property type="entry name" value="Sec7 domain"/>
    <property type="match status" value="1"/>
</dbReference>
<dbReference type="GO" id="GO:0032012">
    <property type="term" value="P:regulation of ARF protein signal transduction"/>
    <property type="evidence" value="ECO:0007669"/>
    <property type="project" value="InterPro"/>
</dbReference>
<feature type="compositionally biased region" description="Polar residues" evidence="2">
    <location>
        <begin position="463"/>
        <end position="473"/>
    </location>
</feature>
<dbReference type="Pfam" id="PF01369">
    <property type="entry name" value="Sec7"/>
    <property type="match status" value="1"/>
</dbReference>
<feature type="compositionally biased region" description="Low complexity" evidence="2">
    <location>
        <begin position="985"/>
        <end position="996"/>
    </location>
</feature>
<feature type="region of interest" description="Disordered" evidence="2">
    <location>
        <begin position="337"/>
        <end position="433"/>
    </location>
</feature>
<feature type="compositionally biased region" description="Basic and acidic residues" evidence="2">
    <location>
        <begin position="274"/>
        <end position="290"/>
    </location>
</feature>
<feature type="coiled-coil region" evidence="1">
    <location>
        <begin position="126"/>
        <end position="163"/>
    </location>
</feature>
<feature type="compositionally biased region" description="Polar residues" evidence="2">
    <location>
        <begin position="406"/>
        <end position="415"/>
    </location>
</feature>
<feature type="compositionally biased region" description="Acidic residues" evidence="2">
    <location>
        <begin position="379"/>
        <end position="389"/>
    </location>
</feature>
<dbReference type="STRING" id="645134.A0A0L0H602"/>
<accession>A0A0L0H602</accession>
<feature type="region of interest" description="Disordered" evidence="2">
    <location>
        <begin position="178"/>
        <end position="197"/>
    </location>
</feature>
<dbReference type="Gene3D" id="1.10.1000.11">
    <property type="entry name" value="Arf Nucleotide-binding Site Opener,domain 2"/>
    <property type="match status" value="1"/>
</dbReference>